<feature type="compositionally biased region" description="Low complexity" evidence="1">
    <location>
        <begin position="431"/>
        <end position="455"/>
    </location>
</feature>
<accession>A0AA43QP06</accession>
<dbReference type="Proteomes" id="UP001161017">
    <property type="component" value="Unassembled WGS sequence"/>
</dbReference>
<evidence type="ECO:0000313" key="3">
    <source>
        <dbReference type="EMBL" id="MDI1489427.1"/>
    </source>
</evidence>
<feature type="compositionally biased region" description="Basic and acidic residues" evidence="1">
    <location>
        <begin position="198"/>
        <end position="216"/>
    </location>
</feature>
<organism evidence="3 4">
    <name type="scientific">Ramalina farinacea</name>
    <dbReference type="NCBI Taxonomy" id="258253"/>
    <lineage>
        <taxon>Eukaryota</taxon>
        <taxon>Fungi</taxon>
        <taxon>Dikarya</taxon>
        <taxon>Ascomycota</taxon>
        <taxon>Pezizomycotina</taxon>
        <taxon>Lecanoromycetes</taxon>
        <taxon>OSLEUM clade</taxon>
        <taxon>Lecanoromycetidae</taxon>
        <taxon>Lecanorales</taxon>
        <taxon>Lecanorineae</taxon>
        <taxon>Ramalinaceae</taxon>
        <taxon>Ramalina</taxon>
    </lineage>
</organism>
<name>A0AA43QP06_9LECA</name>
<feature type="compositionally biased region" description="Polar residues" evidence="1">
    <location>
        <begin position="182"/>
        <end position="193"/>
    </location>
</feature>
<evidence type="ECO:0000259" key="2">
    <source>
        <dbReference type="Pfam" id="PF26147"/>
    </source>
</evidence>
<feature type="compositionally biased region" description="Polar residues" evidence="1">
    <location>
        <begin position="50"/>
        <end position="70"/>
    </location>
</feature>
<dbReference type="InterPro" id="IPR058933">
    <property type="entry name" value="YMC020W-like_ab_hydrolase"/>
</dbReference>
<feature type="domain" description="YMC020W-like alpha/beta hydrolase" evidence="2">
    <location>
        <begin position="474"/>
        <end position="826"/>
    </location>
</feature>
<dbReference type="EMBL" id="JAPUFD010000009">
    <property type="protein sequence ID" value="MDI1489427.1"/>
    <property type="molecule type" value="Genomic_DNA"/>
</dbReference>
<feature type="compositionally biased region" description="Polar residues" evidence="1">
    <location>
        <begin position="254"/>
        <end position="290"/>
    </location>
</feature>
<comment type="caution">
    <text evidence="3">The sequence shown here is derived from an EMBL/GenBank/DDBJ whole genome shotgun (WGS) entry which is preliminary data.</text>
</comment>
<feature type="compositionally biased region" description="Polar residues" evidence="1">
    <location>
        <begin position="218"/>
        <end position="227"/>
    </location>
</feature>
<feature type="region of interest" description="Disordered" evidence="1">
    <location>
        <begin position="1"/>
        <end position="229"/>
    </location>
</feature>
<dbReference type="AlphaFoldDB" id="A0AA43QP06"/>
<gene>
    <name evidence="3" type="ORF">OHK93_008705</name>
</gene>
<feature type="compositionally biased region" description="Low complexity" evidence="1">
    <location>
        <begin position="89"/>
        <end position="125"/>
    </location>
</feature>
<dbReference type="InterPro" id="IPR058934">
    <property type="entry name" value="YMC020W-like"/>
</dbReference>
<feature type="compositionally biased region" description="Polar residues" evidence="1">
    <location>
        <begin position="130"/>
        <end position="153"/>
    </location>
</feature>
<evidence type="ECO:0000256" key="1">
    <source>
        <dbReference type="SAM" id="MobiDB-lite"/>
    </source>
</evidence>
<sequence length="867" mass="92484">MGPRKRSKPNPKAETTASSTSQTQETPSQTPKVESSLPRHDDSAPAKSTLDASPSANKNGSGADTPQSSKAWYGGTWPRGKKATPVTQVAKEGISAAAGAAQEAVARARSRTPPLLPTPLKSSPAYKRLGSSSRSLPLAATTTKLHITSNNSGDRGEDGQDAAAMATASSSDIARDRRKSSSAEAAQGSSTTAAVAEKQSHIDAKEFDSAAVEPERSAQGQAGTNRESAGWLTWFSRTEQAKALNHDALLQETASAASDAQTGNDHSGAASKTVTPDINTLDAQATTKSDQPAPPEATSSTSRSWLNLWGSSNTPSKSKPTSFTTDTTENVTGELESPKGNDSKASENKDKSSSVNLSKSAESDDQAKSSTWAFWSRDGGSKKSGEHNGELALAGSPSQSKPEADIVDETKGIPKKVEKRQNSRSQEAMDGSSNSQSISIGSKEPKSDSAAAAKAKSTKDSTAKAKVEAPNLLLPTFEGTYVSAGRPGLIQQLARWFPFASPLSSSKHVDKLSNTPRIRNALVIGIHGFFPAPFVRSFLGQPTGTSIRFANSAAAAVQKWTQSKGYSCEVEKVALEGEGKIAERVEILWSLMLNWIDKIREADFVLVACHSQGCPVALMLVAKLIAMGCLSSARIGVCAMAGVNLGPFIDYKTRWIGATALELFDFARQESKVSQEYRAALDTALKFGVKIVYVGSIDDQLVSLESSTFGIVNHPNIYRAVFVDGRVHAPDFLTHLVGFALKLRNLGVADHGLIRELSSPLAGSLYSGEGHSRIYEDEAVYTLAIEHALQTSSLGSVPMHVHDDGAGLSQNPYILPFAMRGLLEEDFVRTELYGEITELIRQFDDWKPSTKVLKDVKFRLEGVRSKL</sequence>
<dbReference type="PANTHER" id="PTHR47349">
    <property type="entry name" value="CHROMOSOME 8, WHOLE GENOME SHOTGUN SEQUENCE"/>
    <property type="match status" value="1"/>
</dbReference>
<dbReference type="Pfam" id="PF26147">
    <property type="entry name" value="AB_HYDROLASE_YMC0-YMC35"/>
    <property type="match status" value="1"/>
</dbReference>
<evidence type="ECO:0000313" key="4">
    <source>
        <dbReference type="Proteomes" id="UP001161017"/>
    </source>
</evidence>
<feature type="compositionally biased region" description="Basic and acidic residues" evidence="1">
    <location>
        <begin position="336"/>
        <end position="352"/>
    </location>
</feature>
<feature type="compositionally biased region" description="Low complexity" evidence="1">
    <location>
        <begin position="162"/>
        <end position="172"/>
    </location>
</feature>
<reference evidence="3" key="1">
    <citation type="journal article" date="2023" name="Genome Biol. Evol.">
        <title>First Whole Genome Sequence and Flow Cytometry Genome Size Data for the Lichen-Forming Fungus Ramalina farinacea (Ascomycota).</title>
        <authorList>
            <person name="Llewellyn T."/>
            <person name="Mian S."/>
            <person name="Hill R."/>
            <person name="Leitch I.J."/>
            <person name="Gaya E."/>
        </authorList>
    </citation>
    <scope>NUCLEOTIDE SEQUENCE</scope>
    <source>
        <strain evidence="3">LIQ254RAFAR</strain>
    </source>
</reference>
<feature type="compositionally biased region" description="Basic and acidic residues" evidence="1">
    <location>
        <begin position="379"/>
        <end position="389"/>
    </location>
</feature>
<keyword evidence="4" id="KW-1185">Reference proteome</keyword>
<protein>
    <recommendedName>
        <fullName evidence="2">YMC020W-like alpha/beta hydrolase domain-containing protein</fullName>
    </recommendedName>
</protein>
<dbReference type="PANTHER" id="PTHR47349:SF1">
    <property type="entry name" value="AER328WP"/>
    <property type="match status" value="1"/>
</dbReference>
<proteinExistence type="predicted"/>
<feature type="compositionally biased region" description="Basic and acidic residues" evidence="1">
    <location>
        <begin position="402"/>
        <end position="421"/>
    </location>
</feature>
<feature type="compositionally biased region" description="Low complexity" evidence="1">
    <location>
        <begin position="311"/>
        <end position="328"/>
    </location>
</feature>
<feature type="compositionally biased region" description="Low complexity" evidence="1">
    <location>
        <begin position="13"/>
        <end position="31"/>
    </location>
</feature>
<feature type="region of interest" description="Disordered" evidence="1">
    <location>
        <begin position="254"/>
        <end position="465"/>
    </location>
</feature>